<evidence type="ECO:0000256" key="1">
    <source>
        <dbReference type="ARBA" id="ARBA00023002"/>
    </source>
</evidence>
<dbReference type="AlphaFoldDB" id="A0A5B0E056"/>
<dbReference type="GO" id="GO:0016616">
    <property type="term" value="F:oxidoreductase activity, acting on the CH-OH group of donors, NAD or NADP as acceptor"/>
    <property type="evidence" value="ECO:0007669"/>
    <property type="project" value="TreeGrafter"/>
</dbReference>
<dbReference type="SUPFAM" id="SSF51735">
    <property type="entry name" value="NAD(P)-binding Rossmann-fold domains"/>
    <property type="match status" value="1"/>
</dbReference>
<dbReference type="Gene3D" id="3.40.50.720">
    <property type="entry name" value="NAD(P)-binding Rossmann-like Domain"/>
    <property type="match status" value="1"/>
</dbReference>
<keyword evidence="1" id="KW-0560">Oxidoreductase</keyword>
<dbReference type="Proteomes" id="UP000324738">
    <property type="component" value="Unassembled WGS sequence"/>
</dbReference>
<dbReference type="FunFam" id="3.40.50.720:FF:000336">
    <property type="entry name" value="Aldehyde reductase"/>
    <property type="match status" value="1"/>
</dbReference>
<dbReference type="Pfam" id="PF01370">
    <property type="entry name" value="Epimerase"/>
    <property type="match status" value="1"/>
</dbReference>
<keyword evidence="5" id="KW-1185">Reference proteome</keyword>
<dbReference type="PANTHER" id="PTHR10366:SF564">
    <property type="entry name" value="STEROL-4-ALPHA-CARBOXYLATE 3-DEHYDROGENASE, DECARBOXYLATING"/>
    <property type="match status" value="1"/>
</dbReference>
<dbReference type="RefSeq" id="WP_149300172.1">
    <property type="nucleotide sequence ID" value="NZ_VTWH01000002.1"/>
</dbReference>
<evidence type="ECO:0000313" key="4">
    <source>
        <dbReference type="EMBL" id="KAA0970859.1"/>
    </source>
</evidence>
<dbReference type="EMBL" id="VTWH01000002">
    <property type="protein sequence ID" value="KAA0970859.1"/>
    <property type="molecule type" value="Genomic_DNA"/>
</dbReference>
<dbReference type="InterPro" id="IPR036291">
    <property type="entry name" value="NAD(P)-bd_dom_sf"/>
</dbReference>
<evidence type="ECO:0000313" key="5">
    <source>
        <dbReference type="Proteomes" id="UP000324738"/>
    </source>
</evidence>
<gene>
    <name evidence="4" type="ORF">FPY71_10330</name>
</gene>
<accession>A0A5B0E056</accession>
<reference evidence="4 5" key="1">
    <citation type="submission" date="2019-08" db="EMBL/GenBank/DDBJ databases">
        <title>Aureimonas fodiniaquatilis sp. nov., isolated from a coal mine wastewater.</title>
        <authorList>
            <person name="Kim W."/>
        </authorList>
    </citation>
    <scope>NUCLEOTIDE SEQUENCE [LARGE SCALE GENOMIC DNA]</scope>
    <source>
        <strain evidence="4 5">CAU 1482</strain>
    </source>
</reference>
<dbReference type="InterPro" id="IPR050425">
    <property type="entry name" value="NAD(P)_dehydrat-like"/>
</dbReference>
<evidence type="ECO:0000259" key="3">
    <source>
        <dbReference type="Pfam" id="PF01370"/>
    </source>
</evidence>
<comment type="caution">
    <text evidence="4">The sequence shown here is derived from an EMBL/GenBank/DDBJ whole genome shotgun (WGS) entry which is preliminary data.</text>
</comment>
<dbReference type="PANTHER" id="PTHR10366">
    <property type="entry name" value="NAD DEPENDENT EPIMERASE/DEHYDRATASE"/>
    <property type="match status" value="1"/>
</dbReference>
<name>A0A5B0E056_9HYPH</name>
<sequence>MQEVDDGRVLVSGASGFIAKHIVAGLLGAGHTVRGTVRNAEKARQLRQTMQDHAVPVNRLETVEADLLQDEGWAQAAKDCRYVMHTASPFPQSQPNDREALVPAAVGGTLRVVEAAKAAGVERIVLTSSVASVFYGHERKRATAYGEADFSNTQSPHISAYAISKTRAEQAAWASVQGSTTQLTTINPSLVFGPVLDSVTGTSAKLVAMLMNGRLPALPNMRFGMVDVRDVAEAHIRAMGNKNAAGRRFIVSSQTLPLQALAPIIVAQYPELKKRMPRLTIPDWTIRMAALFSSKAAMLADEVASDRILDTQPAESILGLHFRSAQEGVLALADSLIRYGLVELPEQKHRKNHNL</sequence>
<proteinExistence type="inferred from homology"/>
<feature type="domain" description="NAD-dependent epimerase/dehydratase" evidence="3">
    <location>
        <begin position="9"/>
        <end position="247"/>
    </location>
</feature>
<evidence type="ECO:0000256" key="2">
    <source>
        <dbReference type="ARBA" id="ARBA00023445"/>
    </source>
</evidence>
<dbReference type="InterPro" id="IPR001509">
    <property type="entry name" value="Epimerase_deHydtase"/>
</dbReference>
<organism evidence="4 5">
    <name type="scientific">Aureimonas fodinaquatilis</name>
    <dbReference type="NCBI Taxonomy" id="2565783"/>
    <lineage>
        <taxon>Bacteria</taxon>
        <taxon>Pseudomonadati</taxon>
        <taxon>Pseudomonadota</taxon>
        <taxon>Alphaproteobacteria</taxon>
        <taxon>Hyphomicrobiales</taxon>
        <taxon>Aurantimonadaceae</taxon>
        <taxon>Aureimonas</taxon>
    </lineage>
</organism>
<comment type="similarity">
    <text evidence="2">Belongs to the NAD(P)-dependent epimerase/dehydratase family. Dihydroflavonol-4-reductase subfamily.</text>
</comment>
<protein>
    <submittedName>
        <fullName evidence="4">NAD-dependent epimerase/dehydratase family protein</fullName>
    </submittedName>
</protein>
<dbReference type="OrthoDB" id="9778052at2"/>